<gene>
    <name evidence="1" type="ORF">SUGI_1509920</name>
</gene>
<name>A0AAD3NVV6_CRYJA</name>
<keyword evidence="2" id="KW-1185">Reference proteome</keyword>
<comment type="caution">
    <text evidence="1">The sequence shown here is derived from an EMBL/GenBank/DDBJ whole genome shotgun (WGS) entry which is preliminary data.</text>
</comment>
<dbReference type="AlphaFoldDB" id="A0AAD3NVV6"/>
<dbReference type="Proteomes" id="UP001234787">
    <property type="component" value="Unassembled WGS sequence"/>
</dbReference>
<proteinExistence type="predicted"/>
<sequence length="85" mass="9193">MGGHLRIHIEGWVPGGTGARNNLRQLHFPRVFKAPTIIYLPGGGQGSAGWETLVPGLGGPRGGWEEETPGPYGGMLRIESKYRQL</sequence>
<dbReference type="EMBL" id="BSEH01000955">
    <property type="protein sequence ID" value="GLJ59474.1"/>
    <property type="molecule type" value="Genomic_DNA"/>
</dbReference>
<evidence type="ECO:0000313" key="2">
    <source>
        <dbReference type="Proteomes" id="UP001234787"/>
    </source>
</evidence>
<protein>
    <submittedName>
        <fullName evidence="1">Uncharacterized protein</fullName>
    </submittedName>
</protein>
<reference evidence="1" key="1">
    <citation type="submission" date="2022-12" db="EMBL/GenBank/DDBJ databases">
        <title>Chromosome-Level Genome Assembly of Japanese Cedar (Cryptomeriajaponica D. Don).</title>
        <authorList>
            <person name="Fujino T."/>
            <person name="Yamaguchi K."/>
            <person name="Yokoyama T."/>
            <person name="Hamanaka T."/>
            <person name="Harazono Y."/>
            <person name="Kamada H."/>
            <person name="Kobayashi W."/>
            <person name="Ujino-Ihara T."/>
            <person name="Uchiyama K."/>
            <person name="Matsumoto A."/>
            <person name="Izuno A."/>
            <person name="Tsumura Y."/>
            <person name="Toyoda A."/>
            <person name="Shigenobu S."/>
            <person name="Moriguchi Y."/>
            <person name="Ueno S."/>
            <person name="Kasahara M."/>
        </authorList>
    </citation>
    <scope>NUCLEOTIDE SEQUENCE</scope>
</reference>
<organism evidence="1 2">
    <name type="scientific">Cryptomeria japonica</name>
    <name type="common">Japanese cedar</name>
    <name type="synonym">Cupressus japonica</name>
    <dbReference type="NCBI Taxonomy" id="3369"/>
    <lineage>
        <taxon>Eukaryota</taxon>
        <taxon>Viridiplantae</taxon>
        <taxon>Streptophyta</taxon>
        <taxon>Embryophyta</taxon>
        <taxon>Tracheophyta</taxon>
        <taxon>Spermatophyta</taxon>
        <taxon>Pinopsida</taxon>
        <taxon>Pinidae</taxon>
        <taxon>Conifers II</taxon>
        <taxon>Cupressales</taxon>
        <taxon>Cupressaceae</taxon>
        <taxon>Cryptomeria</taxon>
    </lineage>
</organism>
<accession>A0AAD3NVV6</accession>
<evidence type="ECO:0000313" key="1">
    <source>
        <dbReference type="EMBL" id="GLJ59474.1"/>
    </source>
</evidence>